<evidence type="ECO:0000256" key="2">
    <source>
        <dbReference type="SAM" id="Phobius"/>
    </source>
</evidence>
<evidence type="ECO:0000313" key="4">
    <source>
        <dbReference type="EMBL" id="MDG0845419.1"/>
    </source>
</evidence>
<dbReference type="InterPro" id="IPR026870">
    <property type="entry name" value="Zinc_ribbon_dom"/>
</dbReference>
<organism evidence="4 5">
    <name type="scientific">Staphylococcus equorum</name>
    <dbReference type="NCBI Taxonomy" id="246432"/>
    <lineage>
        <taxon>Bacteria</taxon>
        <taxon>Bacillati</taxon>
        <taxon>Bacillota</taxon>
        <taxon>Bacilli</taxon>
        <taxon>Bacillales</taxon>
        <taxon>Staphylococcaceae</taxon>
        <taxon>Staphylococcus</taxon>
    </lineage>
</organism>
<dbReference type="AlphaFoldDB" id="A0A9X4L244"/>
<keyword evidence="2" id="KW-0472">Membrane</keyword>
<accession>A0A9X4L244</accession>
<sequence>MHCPNCGEPVTNTDLFCGECGAKLTLQDQSSTDNPTTNQHTSQSDVSQNQESSQTSYQPKQPRQSNKNNTKHSDDIFNEAKLFFSNSFSRTDDEVIGKHQFTFKTLFSLIIAGFIVTLILLSLVIPAEIAFFATSKANIVFNITFYILIAISILFGITLLLIKLLNIKISVHKALSDFVLVNTFSVIAFLLGLLFLAINVPSFGSMLVLISMLFTLVSPIYLTTKHSHKHPLRMPVVYAILIYILILGVILRIFIEGTVSNSLSVLDSYFNTDY</sequence>
<feature type="transmembrane region" description="Helical" evidence="2">
    <location>
        <begin position="174"/>
        <end position="197"/>
    </location>
</feature>
<dbReference type="EMBL" id="JAMBQA010000002">
    <property type="protein sequence ID" value="MDG0845419.1"/>
    <property type="molecule type" value="Genomic_DNA"/>
</dbReference>
<feature type="domain" description="Zinc-ribbon" evidence="3">
    <location>
        <begin position="2"/>
        <end position="24"/>
    </location>
</feature>
<feature type="transmembrane region" description="Helical" evidence="2">
    <location>
        <begin position="106"/>
        <end position="133"/>
    </location>
</feature>
<feature type="transmembrane region" description="Helical" evidence="2">
    <location>
        <begin position="236"/>
        <end position="255"/>
    </location>
</feature>
<keyword evidence="2" id="KW-1133">Transmembrane helix</keyword>
<comment type="caution">
    <text evidence="4">The sequence shown here is derived from an EMBL/GenBank/DDBJ whole genome shotgun (WGS) entry which is preliminary data.</text>
</comment>
<dbReference type="Pfam" id="PF13240">
    <property type="entry name" value="Zn_Ribbon_1"/>
    <property type="match status" value="1"/>
</dbReference>
<dbReference type="Proteomes" id="UP001152422">
    <property type="component" value="Unassembled WGS sequence"/>
</dbReference>
<evidence type="ECO:0000313" key="5">
    <source>
        <dbReference type="Proteomes" id="UP001152422"/>
    </source>
</evidence>
<protein>
    <submittedName>
        <fullName evidence="4">Zinc ribbon domain-containing protein</fullName>
    </submittedName>
</protein>
<evidence type="ECO:0000259" key="3">
    <source>
        <dbReference type="Pfam" id="PF13240"/>
    </source>
</evidence>
<feature type="transmembrane region" description="Helical" evidence="2">
    <location>
        <begin position="203"/>
        <end position="224"/>
    </location>
</feature>
<proteinExistence type="predicted"/>
<feature type="region of interest" description="Disordered" evidence="1">
    <location>
        <begin position="28"/>
        <end position="72"/>
    </location>
</feature>
<reference evidence="4" key="1">
    <citation type="submission" date="2022-05" db="EMBL/GenBank/DDBJ databases">
        <title>Comparative genomics of Staphylococcus equorum isolates.</title>
        <authorList>
            <person name="Luelf R.H."/>
        </authorList>
    </citation>
    <scope>NUCLEOTIDE SEQUENCE</scope>
    <source>
        <strain evidence="4">TMW 2.2497</strain>
    </source>
</reference>
<feature type="transmembrane region" description="Helical" evidence="2">
    <location>
        <begin position="139"/>
        <end position="162"/>
    </location>
</feature>
<keyword evidence="2" id="KW-0812">Transmembrane</keyword>
<keyword evidence="5" id="KW-1185">Reference proteome</keyword>
<name>A0A9X4L244_9STAP</name>
<feature type="compositionally biased region" description="Polar residues" evidence="1">
    <location>
        <begin position="28"/>
        <end position="68"/>
    </location>
</feature>
<dbReference type="RefSeq" id="WP_277582929.1">
    <property type="nucleotide sequence ID" value="NZ_JAMBPY010000002.1"/>
</dbReference>
<gene>
    <name evidence="4" type="ORF">M4L89_04205</name>
</gene>
<evidence type="ECO:0000256" key="1">
    <source>
        <dbReference type="SAM" id="MobiDB-lite"/>
    </source>
</evidence>